<dbReference type="Proteomes" id="UP000297280">
    <property type="component" value="Unassembled WGS sequence"/>
</dbReference>
<reference evidence="2 3" key="1">
    <citation type="submission" date="2017-12" db="EMBL/GenBank/DDBJ databases">
        <title>Comparative genomics of Botrytis spp.</title>
        <authorList>
            <person name="Valero-Jimenez C.A."/>
            <person name="Tapia P."/>
            <person name="Veloso J."/>
            <person name="Silva-Moreno E."/>
            <person name="Staats M."/>
            <person name="Valdes J.H."/>
            <person name="Van Kan J.A.L."/>
        </authorList>
    </citation>
    <scope>NUCLEOTIDE SEQUENCE [LARGE SCALE GENOMIC DNA]</scope>
    <source>
        <strain evidence="2 3">MUCL3349</strain>
    </source>
</reference>
<dbReference type="OrthoDB" id="3547079at2759"/>
<keyword evidence="3" id="KW-1185">Reference proteome</keyword>
<dbReference type="EMBL" id="PQXO01000867">
    <property type="protein sequence ID" value="TGO82280.1"/>
    <property type="molecule type" value="Genomic_DNA"/>
</dbReference>
<feature type="compositionally biased region" description="Polar residues" evidence="1">
    <location>
        <begin position="106"/>
        <end position="118"/>
    </location>
</feature>
<evidence type="ECO:0000256" key="1">
    <source>
        <dbReference type="SAM" id="MobiDB-lite"/>
    </source>
</evidence>
<name>A0A4Z1K9D5_9HELO</name>
<sequence>MSRKAIQLNGARQPVTYQDHINPSLFHTRFPNLVNSSPRQSNFPSPSPIFSDNLGSQQHYSPQPAPRWTSTMQASTYPRPYSNPNEFSTQHQLPPLGPKIGRRNTQHSPQFSTQSQPQLPALDPYPLTPVTPSNASPLLRIPSRLESSISTPAPQSKLQALPQSQSLESALDDADVKSLKALLRATGNLYPHMRTTTLRFLLGDKYVEEEKEEG</sequence>
<dbReference type="AlphaFoldDB" id="A0A4Z1K9D5"/>
<accession>A0A4Z1K9D5</accession>
<proteinExistence type="predicted"/>
<gene>
    <name evidence="2" type="ORF">BPOR_0872g00010</name>
</gene>
<protein>
    <submittedName>
        <fullName evidence="2">Uncharacterized protein</fullName>
    </submittedName>
</protein>
<comment type="caution">
    <text evidence="2">The sequence shown here is derived from an EMBL/GenBank/DDBJ whole genome shotgun (WGS) entry which is preliminary data.</text>
</comment>
<organism evidence="2 3">
    <name type="scientific">Botrytis porri</name>
    <dbReference type="NCBI Taxonomy" id="87229"/>
    <lineage>
        <taxon>Eukaryota</taxon>
        <taxon>Fungi</taxon>
        <taxon>Dikarya</taxon>
        <taxon>Ascomycota</taxon>
        <taxon>Pezizomycotina</taxon>
        <taxon>Leotiomycetes</taxon>
        <taxon>Helotiales</taxon>
        <taxon>Sclerotiniaceae</taxon>
        <taxon>Botrytis</taxon>
    </lineage>
</organism>
<feature type="compositionally biased region" description="Polar residues" evidence="1">
    <location>
        <begin position="68"/>
        <end position="92"/>
    </location>
</feature>
<feature type="compositionally biased region" description="Polar residues" evidence="1">
    <location>
        <begin position="33"/>
        <end position="61"/>
    </location>
</feature>
<feature type="region of interest" description="Disordered" evidence="1">
    <location>
        <begin position="32"/>
        <end position="138"/>
    </location>
</feature>
<evidence type="ECO:0000313" key="2">
    <source>
        <dbReference type="EMBL" id="TGO82280.1"/>
    </source>
</evidence>
<evidence type="ECO:0000313" key="3">
    <source>
        <dbReference type="Proteomes" id="UP000297280"/>
    </source>
</evidence>